<dbReference type="Proteomes" id="UP000572817">
    <property type="component" value="Unassembled WGS sequence"/>
</dbReference>
<dbReference type="EMBL" id="WWBZ02000009">
    <property type="protein sequence ID" value="KAF4311602.1"/>
    <property type="molecule type" value="Genomic_DNA"/>
</dbReference>
<protein>
    <submittedName>
        <fullName evidence="1">Uncharacterized protein</fullName>
    </submittedName>
</protein>
<evidence type="ECO:0000313" key="1">
    <source>
        <dbReference type="EMBL" id="KAF4311602.1"/>
    </source>
</evidence>
<name>A0A8H4J4D8_9PEZI</name>
<sequence>MAFVEAMLNPRAVCHIRALLTADQTKLKAPHILNFESWNMLYFDTVSVGHWDNAFLAPRDMFDAFYAEVVRELRVGLFPDPFPWSARGLNRILSVDQQCRGLRELKENRVCANPGCNSTMSQKWFIKDGEAFQNYLCKRCFEYQRDHPGQNRPAALQQLYEKKKAV</sequence>
<accession>A0A8H4J4D8</accession>
<comment type="caution">
    <text evidence="1">The sequence shown here is derived from an EMBL/GenBank/DDBJ whole genome shotgun (WGS) entry which is preliminary data.</text>
</comment>
<dbReference type="AlphaFoldDB" id="A0A8H4J4D8"/>
<organism evidence="1 2">
    <name type="scientific">Botryosphaeria dothidea</name>
    <dbReference type="NCBI Taxonomy" id="55169"/>
    <lineage>
        <taxon>Eukaryota</taxon>
        <taxon>Fungi</taxon>
        <taxon>Dikarya</taxon>
        <taxon>Ascomycota</taxon>
        <taxon>Pezizomycotina</taxon>
        <taxon>Dothideomycetes</taxon>
        <taxon>Dothideomycetes incertae sedis</taxon>
        <taxon>Botryosphaeriales</taxon>
        <taxon>Botryosphaeriaceae</taxon>
        <taxon>Botryosphaeria</taxon>
    </lineage>
</organism>
<reference evidence="1" key="1">
    <citation type="submission" date="2020-04" db="EMBL/GenBank/DDBJ databases">
        <title>Genome Assembly and Annotation of Botryosphaeria dothidea sdau 11-99, a Latent Pathogen of Apple Fruit Ring Rot in China.</title>
        <authorList>
            <person name="Yu C."/>
            <person name="Diao Y."/>
            <person name="Lu Q."/>
            <person name="Zhao J."/>
            <person name="Cui S."/>
            <person name="Peng C."/>
            <person name="He B."/>
            <person name="Liu H."/>
        </authorList>
    </citation>
    <scope>NUCLEOTIDE SEQUENCE [LARGE SCALE GENOMIC DNA]</scope>
    <source>
        <strain evidence="1">Sdau11-99</strain>
    </source>
</reference>
<evidence type="ECO:0000313" key="2">
    <source>
        <dbReference type="Proteomes" id="UP000572817"/>
    </source>
</evidence>
<gene>
    <name evidence="1" type="ORF">GTA08_BOTSDO12902</name>
</gene>
<proteinExistence type="predicted"/>
<keyword evidence="2" id="KW-1185">Reference proteome</keyword>